<comment type="caution">
    <text evidence="2">The sequence shown here is derived from an EMBL/GenBank/DDBJ whole genome shotgun (WGS) entry which is preliminary data.</text>
</comment>
<dbReference type="RefSeq" id="WP_209844454.1">
    <property type="nucleotide sequence ID" value="NZ_CBCRVE010000001.1"/>
</dbReference>
<gene>
    <name evidence="2" type="ORF">J2Z20_000175</name>
</gene>
<organism evidence="2 3">
    <name type="scientific">Paenibacillus sediminis</name>
    <dbReference type="NCBI Taxonomy" id="664909"/>
    <lineage>
        <taxon>Bacteria</taxon>
        <taxon>Bacillati</taxon>
        <taxon>Bacillota</taxon>
        <taxon>Bacilli</taxon>
        <taxon>Bacillales</taxon>
        <taxon>Paenibacillaceae</taxon>
        <taxon>Paenibacillus</taxon>
    </lineage>
</organism>
<dbReference type="Proteomes" id="UP001519273">
    <property type="component" value="Unassembled WGS sequence"/>
</dbReference>
<name>A0ABS4GYG0_9BACL</name>
<dbReference type="PANTHER" id="PTHR34047">
    <property type="entry name" value="NUCLEAR INTRON MATURASE 1, MITOCHONDRIAL-RELATED"/>
    <property type="match status" value="1"/>
</dbReference>
<protein>
    <recommendedName>
        <fullName evidence="1">Reverse transcriptase domain-containing protein</fullName>
    </recommendedName>
</protein>
<dbReference type="Pfam" id="PF00078">
    <property type="entry name" value="RVT_1"/>
    <property type="match status" value="1"/>
</dbReference>
<dbReference type="PANTHER" id="PTHR34047:SF8">
    <property type="entry name" value="PROTEIN YKFC"/>
    <property type="match status" value="1"/>
</dbReference>
<keyword evidence="3" id="KW-1185">Reference proteome</keyword>
<proteinExistence type="predicted"/>
<evidence type="ECO:0000259" key="1">
    <source>
        <dbReference type="PROSITE" id="PS50878"/>
    </source>
</evidence>
<accession>A0ABS4GYG0</accession>
<feature type="domain" description="Reverse transcriptase" evidence="1">
    <location>
        <begin position="34"/>
        <end position="339"/>
    </location>
</feature>
<dbReference type="PRINTS" id="PR01365">
    <property type="entry name" value="TELOMERASERT"/>
</dbReference>
<dbReference type="CDD" id="cd01651">
    <property type="entry name" value="RT_G2_intron"/>
    <property type="match status" value="1"/>
</dbReference>
<dbReference type="InterPro" id="IPR003545">
    <property type="entry name" value="Telomerase_RT"/>
</dbReference>
<dbReference type="InterPro" id="IPR043502">
    <property type="entry name" value="DNA/RNA_pol_sf"/>
</dbReference>
<dbReference type="SUPFAM" id="SSF56672">
    <property type="entry name" value="DNA/RNA polymerases"/>
    <property type="match status" value="1"/>
</dbReference>
<dbReference type="InterPro" id="IPR000477">
    <property type="entry name" value="RT_dom"/>
</dbReference>
<dbReference type="EMBL" id="JAGGKP010000001">
    <property type="protein sequence ID" value="MBP1935314.1"/>
    <property type="molecule type" value="Genomic_DNA"/>
</dbReference>
<evidence type="ECO:0000313" key="2">
    <source>
        <dbReference type="EMBL" id="MBP1935314.1"/>
    </source>
</evidence>
<dbReference type="InterPro" id="IPR051083">
    <property type="entry name" value="GrpII_Intron_Splice-Mob/Def"/>
</dbReference>
<evidence type="ECO:0000313" key="3">
    <source>
        <dbReference type="Proteomes" id="UP001519273"/>
    </source>
</evidence>
<reference evidence="2 3" key="1">
    <citation type="submission" date="2021-03" db="EMBL/GenBank/DDBJ databases">
        <title>Genomic Encyclopedia of Type Strains, Phase IV (KMG-IV): sequencing the most valuable type-strain genomes for metagenomic binning, comparative biology and taxonomic classification.</title>
        <authorList>
            <person name="Goeker M."/>
        </authorList>
    </citation>
    <scope>NUCLEOTIDE SEQUENCE [LARGE SCALE GENOMIC DNA]</scope>
    <source>
        <strain evidence="2 3">DSM 23491</strain>
    </source>
</reference>
<dbReference type="PROSITE" id="PS50878">
    <property type="entry name" value="RT_POL"/>
    <property type="match status" value="1"/>
</dbReference>
<sequence>MDEWKKKVKFRGYAHFDRKITLHEAWDYISNPLKIKTHGFLPFIHYTLKITKYSKTKGKTTKTREVCYSAHKDRYIYQYYAYLLNEEYNKRVTIDGLDQCSIAYRNNLHMNNIHFAKQAFDKIKELKECYVVIGDFKSFFDSLDHQYLKKRMCELLQKDKLPNDYYAVFKNITKYSTWELSDLLKENGHLLNLSGIKRLNKQELAIPWSKFKALKKDMVTPNKKSVGIPQGSAISAVLSNIYMLEFDAKINSYVSSKDGMYMRYSDDFIVILPKDKALLLNQELAFLLSIIQATPSLVLEPNKTQLFEYSQGNIDSFEIRDDLICKTEKKIIHYLGFSFDGNATTIRDKTISKYYNKLNRNIKKILKSKDDSKTKVIIKSIRLYRKFGYHEHEVSKDLKNRNFLSYVDRAERIFGPNERVNVVKSRHIQKIRKKMRNHESRRS</sequence>